<dbReference type="KEGG" id="phu:Phum_PHUM080390"/>
<dbReference type="OrthoDB" id="6502573at2759"/>
<evidence type="ECO:0000256" key="1">
    <source>
        <dbReference type="SAM" id="MobiDB-lite"/>
    </source>
</evidence>
<organism>
    <name type="scientific">Pediculus humanus subsp. corporis</name>
    <name type="common">Body louse</name>
    <dbReference type="NCBI Taxonomy" id="121224"/>
    <lineage>
        <taxon>Eukaryota</taxon>
        <taxon>Metazoa</taxon>
        <taxon>Ecdysozoa</taxon>
        <taxon>Arthropoda</taxon>
        <taxon>Hexapoda</taxon>
        <taxon>Insecta</taxon>
        <taxon>Pterygota</taxon>
        <taxon>Neoptera</taxon>
        <taxon>Paraneoptera</taxon>
        <taxon>Psocodea</taxon>
        <taxon>Troctomorpha</taxon>
        <taxon>Phthiraptera</taxon>
        <taxon>Anoplura</taxon>
        <taxon>Pediculidae</taxon>
        <taxon>Pediculus</taxon>
    </lineage>
</organism>
<dbReference type="HOGENOM" id="CLU_872399_0_0_1"/>
<dbReference type="GeneID" id="8231381"/>
<dbReference type="AlphaFoldDB" id="E0VC69"/>
<evidence type="ECO:0000313" key="4">
    <source>
        <dbReference type="Proteomes" id="UP000009046"/>
    </source>
</evidence>
<name>E0VC69_PEDHC</name>
<dbReference type="CTD" id="8231381"/>
<proteinExistence type="predicted"/>
<feature type="compositionally biased region" description="Low complexity" evidence="1">
    <location>
        <begin position="172"/>
        <end position="187"/>
    </location>
</feature>
<sequence>METLWFMNNMSLKDFGVLARTVANMAATQAENQPNEVNSDPVPRDHPTDLNNSGLQNGTDKNGGRGTIGSDSATVNVKAKSPGQGSHPEMSQYRPELSSAQPLPNNEPHGNSVDNAGKIHDGKTPYIHPNDPGSLGQGDPNYKVPDGGPPLQNYYGRGGYHHAPSEQHNPGNPQSNSNDSSVSPISQYNQYNSPQMRHAYSGGGKGMPMVSPRIPNASSNYGPGPQRFLSGQSISQQAGPTPTLNQLLQSNQPQHYQNSYGDFPIKDQSYQQWGPQRPPTNYNPQVPGATPYRSQHHLIIKAYMKIKFDPEHILALSRM</sequence>
<keyword evidence="4" id="KW-1185">Reference proteome</keyword>
<dbReference type="InParanoid" id="E0VC69"/>
<dbReference type="RefSeq" id="XP_002423713.1">
    <property type="nucleotide sequence ID" value="XM_002423668.1"/>
</dbReference>
<evidence type="ECO:0000313" key="2">
    <source>
        <dbReference type="EMBL" id="EEB10975.1"/>
    </source>
</evidence>
<feature type="compositionally biased region" description="Polar residues" evidence="1">
    <location>
        <begin position="28"/>
        <end position="38"/>
    </location>
</feature>
<reference evidence="2" key="1">
    <citation type="submission" date="2007-04" db="EMBL/GenBank/DDBJ databases">
        <title>Annotation of Pediculus humanus corporis strain USDA.</title>
        <authorList>
            <person name="Kirkness E."/>
            <person name="Hannick L."/>
            <person name="Hass B."/>
            <person name="Bruggner R."/>
            <person name="Lawson D."/>
            <person name="Bidwell S."/>
            <person name="Joardar V."/>
            <person name="Caler E."/>
            <person name="Walenz B."/>
            <person name="Inman J."/>
            <person name="Schobel S."/>
            <person name="Galinsky K."/>
            <person name="Amedeo P."/>
            <person name="Strausberg R."/>
        </authorList>
    </citation>
    <scope>NUCLEOTIDE SEQUENCE</scope>
    <source>
        <strain evidence="2">USDA</strain>
    </source>
</reference>
<dbReference type="EnsemblMetazoa" id="PHUM080390-RA">
    <property type="protein sequence ID" value="PHUM080390-PA"/>
    <property type="gene ID" value="PHUM080390"/>
</dbReference>
<dbReference type="EMBL" id="DS235048">
    <property type="protein sequence ID" value="EEB10975.1"/>
    <property type="molecule type" value="Genomic_DNA"/>
</dbReference>
<reference evidence="2" key="2">
    <citation type="submission" date="2007-04" db="EMBL/GenBank/DDBJ databases">
        <title>The genome of the human body louse.</title>
        <authorList>
            <consortium name="The Human Body Louse Genome Consortium"/>
            <person name="Kirkness E."/>
            <person name="Walenz B."/>
            <person name="Hass B."/>
            <person name="Bruggner R."/>
            <person name="Strausberg R."/>
        </authorList>
    </citation>
    <scope>NUCLEOTIDE SEQUENCE</scope>
    <source>
        <strain evidence="2">USDA</strain>
    </source>
</reference>
<accession>E0VC69</accession>
<dbReference type="eggNOG" id="ENOG502SEFX">
    <property type="taxonomic scope" value="Eukaryota"/>
</dbReference>
<dbReference type="OMA" id="YAGCERR"/>
<evidence type="ECO:0000313" key="3">
    <source>
        <dbReference type="EnsemblMetazoa" id="PHUM080390-PA"/>
    </source>
</evidence>
<protein>
    <submittedName>
        <fullName evidence="2 3">Uncharacterized protein</fullName>
    </submittedName>
</protein>
<feature type="region of interest" description="Disordered" evidence="1">
    <location>
        <begin position="28"/>
        <end position="189"/>
    </location>
</feature>
<reference evidence="3" key="3">
    <citation type="submission" date="2020-05" db="UniProtKB">
        <authorList>
            <consortium name="EnsemblMetazoa"/>
        </authorList>
    </citation>
    <scope>IDENTIFICATION</scope>
    <source>
        <strain evidence="3">USDA</strain>
    </source>
</reference>
<dbReference type="Proteomes" id="UP000009046">
    <property type="component" value="Unassembled WGS sequence"/>
</dbReference>
<feature type="compositionally biased region" description="Polar residues" evidence="1">
    <location>
        <begin position="229"/>
        <end position="260"/>
    </location>
</feature>
<feature type="compositionally biased region" description="Polar residues" evidence="1">
    <location>
        <begin position="49"/>
        <end position="60"/>
    </location>
</feature>
<dbReference type="VEuPathDB" id="VectorBase:PHUM080390"/>
<gene>
    <name evidence="3" type="primary">8231381</name>
    <name evidence="2" type="ORF">Phum_PHUM080390</name>
</gene>
<feature type="compositionally biased region" description="Polar residues" evidence="1">
    <location>
        <begin position="268"/>
        <end position="279"/>
    </location>
</feature>
<dbReference type="EMBL" id="AAZO01000961">
    <property type="status" value="NOT_ANNOTATED_CDS"/>
    <property type="molecule type" value="Genomic_DNA"/>
</dbReference>
<feature type="region of interest" description="Disordered" evidence="1">
    <location>
        <begin position="215"/>
        <end position="279"/>
    </location>
</feature>
<feature type="compositionally biased region" description="Polar residues" evidence="1">
    <location>
        <begin position="98"/>
        <end position="114"/>
    </location>
</feature>